<gene>
    <name evidence="1" type="ORF">TR168231</name>
</gene>
<sequence>SRQHSVQTGLAQIYTLKSSLGSTKSAFQLGLFKLCNDLFYFLTWSSSRLDGNKCLYDWKFGDWCSPHLTVCTLWSLSNDKRFVTGFSSLQFSEDFSCEGFLLTICYTLVSCTIVAGE</sequence>
<name>A0A0X3PRU3_SCHSO</name>
<feature type="non-terminal residue" evidence="1">
    <location>
        <position position="1"/>
    </location>
</feature>
<evidence type="ECO:0000313" key="1">
    <source>
        <dbReference type="EMBL" id="JAP52727.1"/>
    </source>
</evidence>
<dbReference type="AlphaFoldDB" id="A0A0X3PRU3"/>
<organism evidence="1">
    <name type="scientific">Schistocephalus solidus</name>
    <name type="common">Tapeworm</name>
    <dbReference type="NCBI Taxonomy" id="70667"/>
    <lineage>
        <taxon>Eukaryota</taxon>
        <taxon>Metazoa</taxon>
        <taxon>Spiralia</taxon>
        <taxon>Lophotrochozoa</taxon>
        <taxon>Platyhelminthes</taxon>
        <taxon>Cestoda</taxon>
        <taxon>Eucestoda</taxon>
        <taxon>Diphyllobothriidea</taxon>
        <taxon>Diphyllobothriidae</taxon>
        <taxon>Schistocephalus</taxon>
    </lineage>
</organism>
<proteinExistence type="predicted"/>
<reference evidence="1" key="1">
    <citation type="submission" date="2016-01" db="EMBL/GenBank/DDBJ databases">
        <title>Reference transcriptome for the parasite Schistocephalus solidus: insights into the molecular evolution of parasitism.</title>
        <authorList>
            <person name="Hebert F.O."/>
            <person name="Grambauer S."/>
            <person name="Barber I."/>
            <person name="Landry C.R."/>
            <person name="Aubin-Horth N."/>
        </authorList>
    </citation>
    <scope>NUCLEOTIDE SEQUENCE</scope>
</reference>
<protein>
    <submittedName>
        <fullName evidence="1">Uncharacterized protein</fullName>
    </submittedName>
</protein>
<accession>A0A0X3PRU3</accession>
<dbReference type="EMBL" id="GEEE01010498">
    <property type="protein sequence ID" value="JAP52727.1"/>
    <property type="molecule type" value="Transcribed_RNA"/>
</dbReference>